<dbReference type="BioCyc" id="CNIT1237085:G1324-2396-MONOMER"/>
<reference evidence="1 2" key="1">
    <citation type="journal article" date="2012" name="Environ. Microbiol.">
        <title>The genome of the ammonia-oxidizing Candidatus Nitrososphaera gargensis: insights into metabolic versatility and environmental adaptations.</title>
        <authorList>
            <person name="Spang A."/>
            <person name="Poehlein A."/>
            <person name="Offre P."/>
            <person name="Zumbragel S."/>
            <person name="Haider S."/>
            <person name="Rychlik N."/>
            <person name="Nowka B."/>
            <person name="Schmeisser C."/>
            <person name="Lebedeva E.V."/>
            <person name="Rattei T."/>
            <person name="Bohm C."/>
            <person name="Schmid M."/>
            <person name="Galushko A."/>
            <person name="Hatzenpichler R."/>
            <person name="Weinmaier T."/>
            <person name="Daniel R."/>
            <person name="Schleper C."/>
            <person name="Spieck E."/>
            <person name="Streit W."/>
            <person name="Wagner M."/>
        </authorList>
    </citation>
    <scope>NUCLEOTIDE SEQUENCE [LARGE SCALE GENOMIC DNA]</scope>
    <source>
        <strain evidence="2">Ga9.2</strain>
    </source>
</reference>
<evidence type="ECO:0000313" key="2">
    <source>
        <dbReference type="Proteomes" id="UP000008037"/>
    </source>
</evidence>
<gene>
    <name evidence="1" type="ordered locus">Ngar_c23980</name>
</gene>
<sequence>MSDEKVVKITKDGSTATYRETAVEKSKDGSTHIMTNDNENLKTKALRAENAVADLVDSALDKATKTIKTKASELSKSGALEPGYAVGRKDSADIGRLGPMVTDLAATFENTITMIRNHPYDEQVRLLTGYKKLLEEQINVIDSRIHFIKRVR</sequence>
<protein>
    <submittedName>
        <fullName evidence="1">Uncharacterized protein</fullName>
    </submittedName>
</protein>
<organism evidence="1 2">
    <name type="scientific">Nitrososphaera gargensis (strain Ga9.2)</name>
    <dbReference type="NCBI Taxonomy" id="1237085"/>
    <lineage>
        <taxon>Archaea</taxon>
        <taxon>Nitrososphaerota</taxon>
        <taxon>Nitrososphaeria</taxon>
        <taxon>Nitrososphaerales</taxon>
        <taxon>Nitrososphaeraceae</taxon>
        <taxon>Nitrososphaera</taxon>
    </lineage>
</organism>
<dbReference type="InParanoid" id="K0IJH3"/>
<dbReference type="HOGENOM" id="CLU_1718273_0_0_2"/>
<dbReference type="KEGG" id="nga:Ngar_c23980"/>
<dbReference type="EMBL" id="CP002408">
    <property type="protein sequence ID" value="AFU59323.1"/>
    <property type="molecule type" value="Genomic_DNA"/>
</dbReference>
<dbReference type="RefSeq" id="WP_015019858.1">
    <property type="nucleotide sequence ID" value="NC_018719.1"/>
</dbReference>
<proteinExistence type="predicted"/>
<dbReference type="Proteomes" id="UP000008037">
    <property type="component" value="Chromosome"/>
</dbReference>
<keyword evidence="2" id="KW-1185">Reference proteome</keyword>
<evidence type="ECO:0000313" key="1">
    <source>
        <dbReference type="EMBL" id="AFU59323.1"/>
    </source>
</evidence>
<name>K0IJH3_NITGG</name>
<accession>K0IJH3</accession>
<dbReference type="GeneID" id="13794415"/>
<dbReference type="AlphaFoldDB" id="K0IJH3"/>